<dbReference type="PROSITE" id="PS01009">
    <property type="entry name" value="CRISP_1"/>
    <property type="match status" value="1"/>
</dbReference>
<reference evidence="2" key="1">
    <citation type="submission" date="2012-12" db="EMBL/GenBank/DDBJ databases">
        <title>Identification and characterization of a phenylalanine ammonia-lyase gene family in Isatis indigotica Fort.</title>
        <authorList>
            <person name="Liu Q."/>
            <person name="Chen J."/>
            <person name="Zhou X."/>
            <person name="Di P."/>
            <person name="Xiao Y."/>
            <person name="Xuan H."/>
            <person name="Zhang L."/>
            <person name="Chen W."/>
        </authorList>
    </citation>
    <scope>NUCLEOTIDE SEQUENCE</scope>
    <source>
        <tissue evidence="2">Salivary gland</tissue>
    </source>
</reference>
<dbReference type="EMBL" id="GADI01001864">
    <property type="protein sequence ID" value="JAA71944.1"/>
    <property type="molecule type" value="mRNA"/>
</dbReference>
<dbReference type="AlphaFoldDB" id="A0A0K8RN11"/>
<dbReference type="FunFam" id="3.40.33.10:FF:000002">
    <property type="entry name" value="Golgi-associated plant pathogenesis-related protein 1"/>
    <property type="match status" value="1"/>
</dbReference>
<sequence>MVLSHKINLWAQAWAENIAARDMMYHRPNNPYGENLYVFVSSPAAKRPKPKAVVSAWYNEIKYYNFRKGGFSGATGHFTQVVWKASIKLGCGWARSRRDNIYVVCNYSPPGNYRKKFKKNVLRAK</sequence>
<dbReference type="InterPro" id="IPR002413">
    <property type="entry name" value="V5_allergen-like"/>
</dbReference>
<dbReference type="Gene3D" id="3.40.33.10">
    <property type="entry name" value="CAP"/>
    <property type="match status" value="1"/>
</dbReference>
<dbReference type="Pfam" id="PF00188">
    <property type="entry name" value="CAP"/>
    <property type="match status" value="1"/>
</dbReference>
<dbReference type="InterPro" id="IPR014044">
    <property type="entry name" value="CAP_dom"/>
</dbReference>
<dbReference type="CDD" id="cd05382">
    <property type="entry name" value="CAP_GAPR1-like"/>
    <property type="match status" value="1"/>
</dbReference>
<evidence type="ECO:0000313" key="2">
    <source>
        <dbReference type="EMBL" id="JAA71944.1"/>
    </source>
</evidence>
<dbReference type="GO" id="GO:0005576">
    <property type="term" value="C:extracellular region"/>
    <property type="evidence" value="ECO:0007669"/>
    <property type="project" value="InterPro"/>
</dbReference>
<dbReference type="InterPro" id="IPR001283">
    <property type="entry name" value="CRISP-related"/>
</dbReference>
<proteinExistence type="evidence at transcript level"/>
<dbReference type="PROSITE" id="PS01010">
    <property type="entry name" value="CRISP_2"/>
    <property type="match status" value="1"/>
</dbReference>
<dbReference type="InterPro" id="IPR018244">
    <property type="entry name" value="Allrgn_V5/Tpx1_CS"/>
</dbReference>
<name>A0A0K8RN11_IXORI</name>
<evidence type="ECO:0000259" key="1">
    <source>
        <dbReference type="SMART" id="SM00198"/>
    </source>
</evidence>
<organism evidence="2">
    <name type="scientific">Ixodes ricinus</name>
    <name type="common">Common tick</name>
    <name type="synonym">Acarus ricinus</name>
    <dbReference type="NCBI Taxonomy" id="34613"/>
    <lineage>
        <taxon>Eukaryota</taxon>
        <taxon>Metazoa</taxon>
        <taxon>Ecdysozoa</taxon>
        <taxon>Arthropoda</taxon>
        <taxon>Chelicerata</taxon>
        <taxon>Arachnida</taxon>
        <taxon>Acari</taxon>
        <taxon>Parasitiformes</taxon>
        <taxon>Ixodida</taxon>
        <taxon>Ixodoidea</taxon>
        <taxon>Ixodidae</taxon>
        <taxon>Ixodinae</taxon>
        <taxon>Ixodes</taxon>
    </lineage>
</organism>
<protein>
    <submittedName>
        <fullName evidence="2">Putative antigen 5 protein</fullName>
    </submittedName>
</protein>
<dbReference type="PRINTS" id="PR00838">
    <property type="entry name" value="V5ALLERGEN"/>
</dbReference>
<feature type="domain" description="SCP" evidence="1">
    <location>
        <begin position="1"/>
        <end position="115"/>
    </location>
</feature>
<dbReference type="InterPro" id="IPR035940">
    <property type="entry name" value="CAP_sf"/>
</dbReference>
<dbReference type="PANTHER" id="PTHR10334">
    <property type="entry name" value="CYSTEINE-RICH SECRETORY PROTEIN-RELATED"/>
    <property type="match status" value="1"/>
</dbReference>
<dbReference type="SUPFAM" id="SSF55797">
    <property type="entry name" value="PR-1-like"/>
    <property type="match status" value="1"/>
</dbReference>
<dbReference type="SMART" id="SM00198">
    <property type="entry name" value="SCP"/>
    <property type="match status" value="1"/>
</dbReference>
<dbReference type="PRINTS" id="PR00837">
    <property type="entry name" value="V5TPXLIKE"/>
</dbReference>
<dbReference type="InterPro" id="IPR034113">
    <property type="entry name" value="SCP_GAPR1-like"/>
</dbReference>
<accession>A0A0K8RN11</accession>